<accession>A0A5J6WNC5</accession>
<dbReference type="GO" id="GO:0004519">
    <property type="term" value="F:endonuclease activity"/>
    <property type="evidence" value="ECO:0007669"/>
    <property type="project" value="UniProtKB-KW"/>
</dbReference>
<gene>
    <name evidence="3" type="ORF">FR932_13540</name>
</gene>
<dbReference type="OrthoDB" id="5291587at2"/>
<organism evidence="3 4">
    <name type="scientific">Moritella marina ATCC 15381</name>
    <dbReference type="NCBI Taxonomy" id="1202962"/>
    <lineage>
        <taxon>Bacteria</taxon>
        <taxon>Pseudomonadati</taxon>
        <taxon>Pseudomonadota</taxon>
        <taxon>Gammaproteobacteria</taxon>
        <taxon>Alteromonadales</taxon>
        <taxon>Moritellaceae</taxon>
        <taxon>Moritella</taxon>
    </lineage>
</organism>
<reference evidence="3 4" key="1">
    <citation type="submission" date="2019-09" db="EMBL/GenBank/DDBJ databases">
        <title>Hybrid Assembly of the complete Genome of the Deep-Sea Bacterium Moritella marina from long Nanopore and Illumina reads.</title>
        <authorList>
            <person name="Magin S."/>
            <person name="Georgoulis A."/>
            <person name="Papadimitriou K."/>
            <person name="Iliakis G."/>
            <person name="Vorgias C.E."/>
        </authorList>
    </citation>
    <scope>NUCLEOTIDE SEQUENCE [LARGE SCALE GENOMIC DNA]</scope>
    <source>
        <strain evidence="3 4">MP-1</strain>
    </source>
</reference>
<dbReference type="InterPro" id="IPR011856">
    <property type="entry name" value="tRNA_endonuc-like_dom_sf"/>
</dbReference>
<dbReference type="InterPro" id="IPR014833">
    <property type="entry name" value="TnsA_N"/>
</dbReference>
<dbReference type="Gene3D" id="3.40.1350.10">
    <property type="match status" value="1"/>
</dbReference>
<protein>
    <submittedName>
        <fullName evidence="3">Heteromeric transposase endonuclease subunit TnsA</fullName>
    </submittedName>
</protein>
<feature type="region of interest" description="Disordered" evidence="1">
    <location>
        <begin position="38"/>
        <end position="57"/>
    </location>
</feature>
<proteinExistence type="predicted"/>
<dbReference type="RefSeq" id="WP_019441460.1">
    <property type="nucleotide sequence ID" value="NZ_ALOE01000018.1"/>
</dbReference>
<evidence type="ECO:0000313" key="3">
    <source>
        <dbReference type="EMBL" id="QFI38801.1"/>
    </source>
</evidence>
<dbReference type="GO" id="GO:0003676">
    <property type="term" value="F:nucleic acid binding"/>
    <property type="evidence" value="ECO:0007669"/>
    <property type="project" value="InterPro"/>
</dbReference>
<keyword evidence="3" id="KW-0540">Nuclease</keyword>
<keyword evidence="3" id="KW-0378">Hydrolase</keyword>
<dbReference type="SUPFAM" id="SSF52980">
    <property type="entry name" value="Restriction endonuclease-like"/>
    <property type="match status" value="1"/>
</dbReference>
<dbReference type="EMBL" id="CP044399">
    <property type="protein sequence ID" value="QFI38801.1"/>
    <property type="molecule type" value="Genomic_DNA"/>
</dbReference>
<dbReference type="Proteomes" id="UP000327424">
    <property type="component" value="Chromosome"/>
</dbReference>
<dbReference type="KEGG" id="mmaa:FR932_13540"/>
<feature type="compositionally biased region" description="Basic and acidic residues" evidence="1">
    <location>
        <begin position="46"/>
        <end position="57"/>
    </location>
</feature>
<evidence type="ECO:0000313" key="4">
    <source>
        <dbReference type="Proteomes" id="UP000327424"/>
    </source>
</evidence>
<dbReference type="AlphaFoldDB" id="A0A5J6WNC5"/>
<name>A0A5J6WNC5_MORMI</name>
<dbReference type="CDD" id="cd22362">
    <property type="entry name" value="TnsA_endonuclease-like"/>
    <property type="match status" value="1"/>
</dbReference>
<evidence type="ECO:0000256" key="1">
    <source>
        <dbReference type="SAM" id="MobiDB-lite"/>
    </source>
</evidence>
<dbReference type="InterPro" id="IPR011335">
    <property type="entry name" value="Restrct_endonuc-II-like"/>
</dbReference>
<feature type="domain" description="TnsA endonuclease N-terminal" evidence="2">
    <location>
        <begin position="79"/>
        <end position="172"/>
    </location>
</feature>
<keyword evidence="4" id="KW-1185">Reference proteome</keyword>
<evidence type="ECO:0000259" key="2">
    <source>
        <dbReference type="Pfam" id="PF08722"/>
    </source>
</evidence>
<sequence>MKRRVDITHALRDRWIEIWKLENQRSPHWVSFIKSQDMKSSGSKSRTPDFAEPGQDRDLLSTNERHFFYRLRFSGELLWIKEQYPLLSLERSAAIAKQLGVRHPTYPYTANVQVVMTSDFYCRSIIGNKIVYSIKDSEAYKKLTKRQKANLEIKLKIEQVFWESQGVKWHLIMSEDIKTIFSQNLEQLFSFYSIDLKLTILLPRWLSSFESLIKDHDDISLSDLISELADQINLSYQDSVAIFEHCIWHKKIIADLNQLLRFEKSAAEFKLRVNAYG</sequence>
<keyword evidence="3" id="KW-0255">Endonuclease</keyword>
<dbReference type="Pfam" id="PF08722">
    <property type="entry name" value="Tn7_TnsA-like_N"/>
    <property type="match status" value="1"/>
</dbReference>